<protein>
    <submittedName>
        <fullName evidence="1">Uncharacterized protein</fullName>
    </submittedName>
</protein>
<proteinExistence type="predicted"/>
<organism evidence="1 2">
    <name type="scientific">Trifolium pratense</name>
    <name type="common">Red clover</name>
    <dbReference type="NCBI Taxonomy" id="57577"/>
    <lineage>
        <taxon>Eukaryota</taxon>
        <taxon>Viridiplantae</taxon>
        <taxon>Streptophyta</taxon>
        <taxon>Embryophyta</taxon>
        <taxon>Tracheophyta</taxon>
        <taxon>Spermatophyta</taxon>
        <taxon>Magnoliopsida</taxon>
        <taxon>eudicotyledons</taxon>
        <taxon>Gunneridae</taxon>
        <taxon>Pentapetalae</taxon>
        <taxon>rosids</taxon>
        <taxon>fabids</taxon>
        <taxon>Fabales</taxon>
        <taxon>Fabaceae</taxon>
        <taxon>Papilionoideae</taxon>
        <taxon>50 kb inversion clade</taxon>
        <taxon>NPAAA clade</taxon>
        <taxon>Hologalegina</taxon>
        <taxon>IRL clade</taxon>
        <taxon>Trifolieae</taxon>
        <taxon>Trifolium</taxon>
    </lineage>
</organism>
<dbReference type="Proteomes" id="UP001177021">
    <property type="component" value="Unassembled WGS sequence"/>
</dbReference>
<keyword evidence="2" id="KW-1185">Reference proteome</keyword>
<reference evidence="1" key="1">
    <citation type="submission" date="2023-10" db="EMBL/GenBank/DDBJ databases">
        <authorList>
            <person name="Rodriguez Cubillos JULIANA M."/>
            <person name="De Vega J."/>
        </authorList>
    </citation>
    <scope>NUCLEOTIDE SEQUENCE</scope>
</reference>
<gene>
    <name evidence="1" type="ORF">MILVUS5_LOCUS14926</name>
</gene>
<evidence type="ECO:0000313" key="2">
    <source>
        <dbReference type="Proteomes" id="UP001177021"/>
    </source>
</evidence>
<comment type="caution">
    <text evidence="1">The sequence shown here is derived from an EMBL/GenBank/DDBJ whole genome shotgun (WGS) entry which is preliminary data.</text>
</comment>
<sequence>MVADESKKLKVSDKSDNSEEIDGEIDLSIKKLEEIQDELKQIDEEATDKVLEIKQEYNEVSKHVYDKRTNHIKSIRNFWLAVFTIHPVLNTFLNEEDRKIFKHLNSLEVEDHEDVKSGYSITFNFNLNPYFEDTKIVKSITFLGEGTTKVTNTPIKWKEGKEISNGISQEKKGNKRLSSDISFFNWFSEPEQRGGLYKNHYKIANIIKDDIWPDPLYYF</sequence>
<evidence type="ECO:0000313" key="1">
    <source>
        <dbReference type="EMBL" id="CAJ2646165.1"/>
    </source>
</evidence>
<name>A0ACB0JRC1_TRIPR</name>
<dbReference type="EMBL" id="CASHSV030000109">
    <property type="protein sequence ID" value="CAJ2646165.1"/>
    <property type="molecule type" value="Genomic_DNA"/>
</dbReference>
<accession>A0ACB0JRC1</accession>